<dbReference type="Pfam" id="PF02498">
    <property type="entry name" value="Bro-N"/>
    <property type="match status" value="1"/>
</dbReference>
<proteinExistence type="predicted"/>
<dbReference type="PROSITE" id="PS51750">
    <property type="entry name" value="BRO_N"/>
    <property type="match status" value="1"/>
</dbReference>
<feature type="domain" description="Bro-N" evidence="1">
    <location>
        <begin position="1"/>
        <end position="130"/>
    </location>
</feature>
<dbReference type="EMBL" id="AAGTPA010000008">
    <property type="protein sequence ID" value="EBR8433129.1"/>
    <property type="molecule type" value="Genomic_DNA"/>
</dbReference>
<comment type="caution">
    <text evidence="2">The sequence shown here is derived from an EMBL/GenBank/DDBJ whole genome shotgun (WGS) entry which is preliminary data.</text>
</comment>
<dbReference type="SMART" id="SM01040">
    <property type="entry name" value="Bro-N"/>
    <property type="match status" value="1"/>
</dbReference>
<sequence>MTNQIAFKSQTLKTVEHDGKIWFTAATLAAALEYSDAKSVSNIYNRNKDEFTPCMTVVVENINSGLANNAEGIKTMTSDKSKGYGNLVTKTRVFSLRGAHLIAMFASTPVAKEFRRWLLDLIEEEAKRQQQQALPAPTGTPIQLPRGIYCYPNNRKPYQAYVRLEGKKTFVGSFRTIKEATDAQAGFIEKAARKTSLTAVPELAPGRYRCIVRPDGQMQFSSIEDKTLIDATAIRRLRSDMRYAMTVVMELHNRLRIVDGEENVSRLDTPLSNIKI</sequence>
<accession>A0A5U8J752</accession>
<dbReference type="AlphaFoldDB" id="A0A5U8J752"/>
<protein>
    <recommendedName>
        <fullName evidence="1">Bro-N domain-containing protein</fullName>
    </recommendedName>
</protein>
<dbReference type="InterPro" id="IPR003497">
    <property type="entry name" value="BRO_N_domain"/>
</dbReference>
<evidence type="ECO:0000259" key="1">
    <source>
        <dbReference type="PROSITE" id="PS51750"/>
    </source>
</evidence>
<gene>
    <name evidence="2" type="ORF">DOI44_08830</name>
</gene>
<dbReference type="Proteomes" id="UP000839597">
    <property type="component" value="Unassembled WGS sequence"/>
</dbReference>
<evidence type="ECO:0000313" key="2">
    <source>
        <dbReference type="EMBL" id="EBR8433129.1"/>
    </source>
</evidence>
<name>A0A5U8J752_SALET</name>
<organism evidence="2">
    <name type="scientific">Salmonella enterica subsp. enterica serovar Panama</name>
    <dbReference type="NCBI Taxonomy" id="29472"/>
    <lineage>
        <taxon>Bacteria</taxon>
        <taxon>Pseudomonadati</taxon>
        <taxon>Pseudomonadota</taxon>
        <taxon>Gammaproteobacteria</taxon>
        <taxon>Enterobacterales</taxon>
        <taxon>Enterobacteriaceae</taxon>
        <taxon>Salmonella</taxon>
    </lineage>
</organism>
<reference evidence="2" key="1">
    <citation type="submission" date="2018-06" db="EMBL/GenBank/DDBJ databases">
        <authorList>
            <person name="Ashton P.M."/>
            <person name="Dallman T."/>
            <person name="Nair S."/>
            <person name="De Pinna E."/>
            <person name="Peters T."/>
            <person name="Grant K."/>
        </authorList>
    </citation>
    <scope>NUCLEOTIDE SEQUENCE [LARGE SCALE GENOMIC DNA]</scope>
    <source>
        <strain evidence="2">449454</strain>
    </source>
</reference>